<proteinExistence type="predicted"/>
<name>A0A0E9Y0R4_ANGAN</name>
<dbReference type="AlphaFoldDB" id="A0A0E9Y0R4"/>
<sequence length="27" mass="2781">MSDSLLDSGSQILVRGSGSPLCSTLQE</sequence>
<feature type="region of interest" description="Disordered" evidence="1">
    <location>
        <begin position="1"/>
        <end position="27"/>
    </location>
</feature>
<organism evidence="2">
    <name type="scientific">Anguilla anguilla</name>
    <name type="common">European freshwater eel</name>
    <name type="synonym">Muraena anguilla</name>
    <dbReference type="NCBI Taxonomy" id="7936"/>
    <lineage>
        <taxon>Eukaryota</taxon>
        <taxon>Metazoa</taxon>
        <taxon>Chordata</taxon>
        <taxon>Craniata</taxon>
        <taxon>Vertebrata</taxon>
        <taxon>Euteleostomi</taxon>
        <taxon>Actinopterygii</taxon>
        <taxon>Neopterygii</taxon>
        <taxon>Teleostei</taxon>
        <taxon>Anguilliformes</taxon>
        <taxon>Anguillidae</taxon>
        <taxon>Anguilla</taxon>
    </lineage>
</organism>
<protein>
    <submittedName>
        <fullName evidence="2">Uncharacterized protein</fullName>
    </submittedName>
</protein>
<evidence type="ECO:0000313" key="2">
    <source>
        <dbReference type="EMBL" id="JAI07706.1"/>
    </source>
</evidence>
<dbReference type="EMBL" id="GBXM01000872">
    <property type="protein sequence ID" value="JAI07706.1"/>
    <property type="molecule type" value="Transcribed_RNA"/>
</dbReference>
<accession>A0A0E9Y0R4</accession>
<feature type="compositionally biased region" description="Polar residues" evidence="1">
    <location>
        <begin position="1"/>
        <end position="11"/>
    </location>
</feature>
<reference evidence="2" key="2">
    <citation type="journal article" date="2015" name="Fish Shellfish Immunol.">
        <title>Early steps in the European eel (Anguilla anguilla)-Vibrio vulnificus interaction in the gills: Role of the RtxA13 toxin.</title>
        <authorList>
            <person name="Callol A."/>
            <person name="Pajuelo D."/>
            <person name="Ebbesson L."/>
            <person name="Teles M."/>
            <person name="MacKenzie S."/>
            <person name="Amaro C."/>
        </authorList>
    </citation>
    <scope>NUCLEOTIDE SEQUENCE</scope>
</reference>
<reference evidence="2" key="1">
    <citation type="submission" date="2014-11" db="EMBL/GenBank/DDBJ databases">
        <authorList>
            <person name="Amaro Gonzalez C."/>
        </authorList>
    </citation>
    <scope>NUCLEOTIDE SEQUENCE</scope>
</reference>
<evidence type="ECO:0000256" key="1">
    <source>
        <dbReference type="SAM" id="MobiDB-lite"/>
    </source>
</evidence>